<evidence type="ECO:0000313" key="3">
    <source>
        <dbReference type="Proteomes" id="UP000199702"/>
    </source>
</evidence>
<dbReference type="OrthoDB" id="9810174at2"/>
<dbReference type="Gene3D" id="3.90.1340.10">
    <property type="entry name" value="Phage tail collar domain"/>
    <property type="match status" value="1"/>
</dbReference>
<reference evidence="3" key="1">
    <citation type="submission" date="2016-10" db="EMBL/GenBank/DDBJ databases">
        <authorList>
            <person name="Varghese N."/>
            <person name="Submissions S."/>
        </authorList>
    </citation>
    <scope>NUCLEOTIDE SEQUENCE [LARGE SCALE GENOMIC DNA]</scope>
    <source>
        <strain evidence="3">DSM 17934</strain>
    </source>
</reference>
<dbReference type="EMBL" id="FNYA01000007">
    <property type="protein sequence ID" value="SEJ22595.1"/>
    <property type="molecule type" value="Genomic_DNA"/>
</dbReference>
<gene>
    <name evidence="2" type="ORF">SAMN05660918_2721</name>
</gene>
<proteinExistence type="predicted"/>
<dbReference type="Proteomes" id="UP000199702">
    <property type="component" value="Unassembled WGS sequence"/>
</dbReference>
<dbReference type="InterPro" id="IPR011083">
    <property type="entry name" value="Phage_tail_collar_dom"/>
</dbReference>
<organism evidence="2 3">
    <name type="scientific">Flavobacterium terrigena</name>
    <dbReference type="NCBI Taxonomy" id="402734"/>
    <lineage>
        <taxon>Bacteria</taxon>
        <taxon>Pseudomonadati</taxon>
        <taxon>Bacteroidota</taxon>
        <taxon>Flavobacteriia</taxon>
        <taxon>Flavobacteriales</taxon>
        <taxon>Flavobacteriaceae</taxon>
        <taxon>Flavobacterium</taxon>
    </lineage>
</organism>
<accession>A0A1H6XDH9</accession>
<evidence type="ECO:0000259" key="1">
    <source>
        <dbReference type="Pfam" id="PF07484"/>
    </source>
</evidence>
<dbReference type="RefSeq" id="WP_091314844.1">
    <property type="nucleotide sequence ID" value="NZ_CBCSJU010000003.1"/>
</dbReference>
<dbReference type="STRING" id="402734.SAMN05660918_2721"/>
<dbReference type="InterPro" id="IPR037053">
    <property type="entry name" value="Phage_tail_collar_dom_sf"/>
</dbReference>
<dbReference type="Pfam" id="PF07484">
    <property type="entry name" value="Collar"/>
    <property type="match status" value="1"/>
</dbReference>
<name>A0A1H6XDH9_9FLAO</name>
<dbReference type="SUPFAM" id="SSF88874">
    <property type="entry name" value="Receptor-binding domain of short tail fibre protein gp12"/>
    <property type="match status" value="1"/>
</dbReference>
<dbReference type="AlphaFoldDB" id="A0A1H6XDH9"/>
<evidence type="ECO:0000313" key="2">
    <source>
        <dbReference type="EMBL" id="SEJ22595.1"/>
    </source>
</evidence>
<keyword evidence="3" id="KW-1185">Reference proteome</keyword>
<feature type="domain" description="Phage tail collar" evidence="1">
    <location>
        <begin position="8"/>
        <end position="64"/>
    </location>
</feature>
<sequence>MSTEPFIGEIKILGFNFAPLGYLTCQGQLMSIAQNTALFALIGTYYGGDGQSTFALPDLQGRAPVGQGQGIGLPSYLIGEEAGSTSASLSTASLPAHTHPGAGISVNIPVSTGGSDIASPEGAFLCDRGVEVYSSIATASKNYGTPTVSGNTGITGSSNPFGIMNPYLTINYSIATEGIFPSRS</sequence>
<protein>
    <submittedName>
        <fullName evidence="2">Microcystin-dependent protein</fullName>
    </submittedName>
</protein>